<name>A0A183MKA8_9TREM</name>
<protein>
    <submittedName>
        <fullName evidence="1">Uncharacterized protein</fullName>
    </submittedName>
</protein>
<reference evidence="1 2" key="1">
    <citation type="submission" date="2018-11" db="EMBL/GenBank/DDBJ databases">
        <authorList>
            <consortium name="Pathogen Informatics"/>
        </authorList>
    </citation>
    <scope>NUCLEOTIDE SEQUENCE [LARGE SCALE GENOMIC DNA]</scope>
    <source>
        <strain evidence="1 2">Zambia</strain>
    </source>
</reference>
<dbReference type="Proteomes" id="UP000277204">
    <property type="component" value="Unassembled WGS sequence"/>
</dbReference>
<keyword evidence="2" id="KW-1185">Reference proteome</keyword>
<proteinExistence type="predicted"/>
<organism evidence="1 2">
    <name type="scientific">Schistosoma margrebowiei</name>
    <dbReference type="NCBI Taxonomy" id="48269"/>
    <lineage>
        <taxon>Eukaryota</taxon>
        <taxon>Metazoa</taxon>
        <taxon>Spiralia</taxon>
        <taxon>Lophotrochozoa</taxon>
        <taxon>Platyhelminthes</taxon>
        <taxon>Trematoda</taxon>
        <taxon>Digenea</taxon>
        <taxon>Strigeidida</taxon>
        <taxon>Schistosomatoidea</taxon>
        <taxon>Schistosomatidae</taxon>
        <taxon>Schistosoma</taxon>
    </lineage>
</organism>
<gene>
    <name evidence="1" type="ORF">SMRZ_LOCUS16483</name>
</gene>
<dbReference type="EMBL" id="UZAI01017153">
    <property type="protein sequence ID" value="VDP21128.1"/>
    <property type="molecule type" value="Genomic_DNA"/>
</dbReference>
<evidence type="ECO:0000313" key="1">
    <source>
        <dbReference type="EMBL" id="VDP21128.1"/>
    </source>
</evidence>
<sequence length="73" mass="7955">MVVGGSQQETLNPGFVLFGTLQQGVPVLLRVLVLPDGFNLVSPGFTVRDVNTRLSRSRPTSCSNIFYTRNVST</sequence>
<evidence type="ECO:0000313" key="2">
    <source>
        <dbReference type="Proteomes" id="UP000277204"/>
    </source>
</evidence>
<accession>A0A183MKA8</accession>
<dbReference type="AlphaFoldDB" id="A0A183MKA8"/>